<dbReference type="KEGG" id="cne:CNE00890"/>
<dbReference type="GO" id="GO:0000298">
    <property type="term" value="F:endopolyphosphatase activity"/>
    <property type="evidence" value="ECO:0000318"/>
    <property type="project" value="GO_Central"/>
</dbReference>
<dbReference type="PANTHER" id="PTHR42850">
    <property type="entry name" value="METALLOPHOSPHOESTERASE"/>
    <property type="match status" value="1"/>
</dbReference>
<dbReference type="eggNOG" id="ENOG502S1FD">
    <property type="taxonomic scope" value="Eukaryota"/>
</dbReference>
<name>Q5KH87_CRYD1</name>
<dbReference type="PaxDb" id="214684-Q5KH87"/>
<feature type="region of interest" description="Disordered" evidence="1">
    <location>
        <begin position="1"/>
        <end position="20"/>
    </location>
</feature>
<keyword evidence="2" id="KW-1133">Transmembrane helix</keyword>
<evidence type="ECO:0000313" key="5">
    <source>
        <dbReference type="Proteomes" id="UP000002149"/>
    </source>
</evidence>
<accession>Q55SV2</accession>
<dbReference type="GO" id="GO:0005737">
    <property type="term" value="C:cytoplasm"/>
    <property type="evidence" value="ECO:0000318"/>
    <property type="project" value="GO_Central"/>
</dbReference>
<accession>Q5KH87</accession>
<keyword evidence="2" id="KW-0812">Transmembrane</keyword>
<feature type="transmembrane region" description="Helical" evidence="2">
    <location>
        <begin position="71"/>
        <end position="89"/>
    </location>
</feature>
<dbReference type="Pfam" id="PF00149">
    <property type="entry name" value="Metallophos"/>
    <property type="match status" value="1"/>
</dbReference>
<evidence type="ECO:0000313" key="4">
    <source>
        <dbReference type="EMBL" id="AAW43516.1"/>
    </source>
</evidence>
<dbReference type="STRING" id="214684.Q5KH87"/>
<feature type="region of interest" description="Disordered" evidence="1">
    <location>
        <begin position="444"/>
        <end position="469"/>
    </location>
</feature>
<evidence type="ECO:0000256" key="1">
    <source>
        <dbReference type="SAM" id="MobiDB-lite"/>
    </source>
</evidence>
<dbReference type="InterPro" id="IPR004843">
    <property type="entry name" value="Calcineurin-like_PHP"/>
</dbReference>
<feature type="domain" description="Calcineurin-like phosphoesterase" evidence="3">
    <location>
        <begin position="176"/>
        <end position="262"/>
    </location>
</feature>
<evidence type="ECO:0000259" key="3">
    <source>
        <dbReference type="Pfam" id="PF00149"/>
    </source>
</evidence>
<dbReference type="InterPro" id="IPR029052">
    <property type="entry name" value="Metallo-depent_PP-like"/>
</dbReference>
<dbReference type="InterPro" id="IPR050126">
    <property type="entry name" value="Ap4A_hydrolase"/>
</dbReference>
<dbReference type="EMBL" id="AE017345">
    <property type="protein sequence ID" value="AAW43516.1"/>
    <property type="molecule type" value="Genomic_DNA"/>
</dbReference>
<dbReference type="GO" id="GO:0016791">
    <property type="term" value="F:phosphatase activity"/>
    <property type="evidence" value="ECO:0000318"/>
    <property type="project" value="GO_Central"/>
</dbReference>
<dbReference type="OMA" id="WIDAWNR"/>
<sequence length="543" mass="60444">MVTLHQYSPPPESDADHEQEDHLTLPLYSEPHHPPALHHRPSFLDEIVPLPSPSHFTPVGKDPRTHALRRSVSVAIISIFMLAVIFMASTESRSTAKDAAARLKGVFGIGSVAELGEVLAGNMGLGDGEQSTNIDDEGLAAETGEKSSARPKIDFDRFTMIKSVDHKDLDFSSGHRVIFVGDVHSSYDPLQRLMSKLQYDDTSDVLFHVGDLLAKGPKPEQVLQWMREHKIRGVRGNHDQPVIQWRTWMEWAGGVEWEAYMDLLSGKEEEEAIHILGKDKKKYPDGWVWKGEHWNIAREISKESYEYLTNLSLILHFPSLHAFVVHAGLLPSNPLRSSSDASQPLVEYSNTTLSPPYRKAEELAIVKNVIQNTSPYNIYNMRSVYTKGPNKGQVTKSSTEGTPWSEVWNKEMKRCKGPGAWSTQDEGDEWQVEQEQVDDVQLENEEELDETVKRQKPGTPEAEKQKSAKKKLKCSPVTVVYGHAAGRGLDIKPFSKGIDTGCVYGRQLTALVLGDTTGLDGQSVRVGDYKGVLVSVDCGKNGT</sequence>
<dbReference type="GO" id="GO:0006798">
    <property type="term" value="P:polyphosphate catabolic process"/>
    <property type="evidence" value="ECO:0000318"/>
    <property type="project" value="GO_Central"/>
</dbReference>
<keyword evidence="5" id="KW-1185">Reference proteome</keyword>
<dbReference type="GeneID" id="3257771"/>
<dbReference type="InParanoid" id="Q5KH87"/>
<dbReference type="AlphaFoldDB" id="Q5KH87"/>
<dbReference type="SUPFAM" id="SSF56300">
    <property type="entry name" value="Metallo-dependent phosphatases"/>
    <property type="match status" value="1"/>
</dbReference>
<dbReference type="RefSeq" id="XP_570823.1">
    <property type="nucleotide sequence ID" value="XM_570823.2"/>
</dbReference>
<gene>
    <name evidence="4" type="ordered locus">CNE00890</name>
</gene>
<reference evidence="4 5" key="1">
    <citation type="journal article" date="2005" name="Science">
        <title>The genome of the basidiomycetous yeast and human pathogen Cryptococcus neoformans.</title>
        <authorList>
            <person name="Loftus B.J."/>
            <person name="Fung E."/>
            <person name="Roncaglia P."/>
            <person name="Rowley D."/>
            <person name="Amedeo P."/>
            <person name="Bruno D."/>
            <person name="Vamathevan J."/>
            <person name="Miranda M."/>
            <person name="Anderson I.J."/>
            <person name="Fraser J.A."/>
            <person name="Allen J.E."/>
            <person name="Bosdet I.E."/>
            <person name="Brent M.R."/>
            <person name="Chiu R."/>
            <person name="Doering T.L."/>
            <person name="Donlin M.J."/>
            <person name="D'Souza C.A."/>
            <person name="Fox D.S."/>
            <person name="Grinberg V."/>
            <person name="Fu J."/>
            <person name="Fukushima M."/>
            <person name="Haas B.J."/>
            <person name="Huang J.C."/>
            <person name="Janbon G."/>
            <person name="Jones S.J."/>
            <person name="Koo H.L."/>
            <person name="Krzywinski M.I."/>
            <person name="Kwon-Chung J.K."/>
            <person name="Lengeler K.B."/>
            <person name="Maiti R."/>
            <person name="Marra M.A."/>
            <person name="Marra R.E."/>
            <person name="Mathewson C.A."/>
            <person name="Mitchell T.G."/>
            <person name="Pertea M."/>
            <person name="Riggs F.R."/>
            <person name="Salzberg S.L."/>
            <person name="Schein J.E."/>
            <person name="Shvartsbeyn A."/>
            <person name="Shin H."/>
            <person name="Shumway M."/>
            <person name="Specht C.A."/>
            <person name="Suh B.B."/>
            <person name="Tenney A."/>
            <person name="Utterback T.R."/>
            <person name="Wickes B.L."/>
            <person name="Wortman J.R."/>
            <person name="Wye N.H."/>
            <person name="Kronstad J.W."/>
            <person name="Lodge J.K."/>
            <person name="Heitman J."/>
            <person name="Davis R.W."/>
            <person name="Fraser C.M."/>
            <person name="Hyman R.W."/>
        </authorList>
    </citation>
    <scope>NUCLEOTIDE SEQUENCE [LARGE SCALE GENOMIC DNA]</scope>
    <source>
        <strain evidence="5">JEC21 / ATCC MYA-565</strain>
    </source>
</reference>
<organism evidence="4 5">
    <name type="scientific">Cryptococcus deneoformans (strain JEC21 / ATCC MYA-565)</name>
    <name type="common">Cryptococcus neoformans var. neoformans serotype D</name>
    <dbReference type="NCBI Taxonomy" id="214684"/>
    <lineage>
        <taxon>Eukaryota</taxon>
        <taxon>Fungi</taxon>
        <taxon>Dikarya</taxon>
        <taxon>Basidiomycota</taxon>
        <taxon>Agaricomycotina</taxon>
        <taxon>Tremellomycetes</taxon>
        <taxon>Tremellales</taxon>
        <taxon>Cryptococcaceae</taxon>
        <taxon>Cryptococcus</taxon>
        <taxon>Cryptococcus neoformans species complex</taxon>
    </lineage>
</organism>
<dbReference type="VEuPathDB" id="FungiDB:CNE00890"/>
<dbReference type="OrthoDB" id="10267127at2759"/>
<dbReference type="Gene3D" id="3.60.21.10">
    <property type="match status" value="1"/>
</dbReference>
<evidence type="ECO:0000256" key="2">
    <source>
        <dbReference type="SAM" id="Phobius"/>
    </source>
</evidence>
<keyword evidence="4" id="KW-0378">Hydrolase</keyword>
<dbReference type="HOGENOM" id="CLU_023125_0_3_1"/>
<proteinExistence type="predicted"/>
<dbReference type="Proteomes" id="UP000002149">
    <property type="component" value="Chromosome 5"/>
</dbReference>
<protein>
    <submittedName>
        <fullName evidence="4">Phosphoric monoester hydrolase, putative</fullName>
    </submittedName>
</protein>
<keyword evidence="2" id="KW-0472">Membrane</keyword>
<dbReference type="PANTHER" id="PTHR42850:SF4">
    <property type="entry name" value="ZINC-DEPENDENT ENDOPOLYPHOSPHATASE"/>
    <property type="match status" value="1"/>
</dbReference>